<organism evidence="1 2">
    <name type="scientific">Akanthomyces muscarius</name>
    <name type="common">Entomopathogenic fungus</name>
    <name type="synonym">Lecanicillium muscarium</name>
    <dbReference type="NCBI Taxonomy" id="2231603"/>
    <lineage>
        <taxon>Eukaryota</taxon>
        <taxon>Fungi</taxon>
        <taxon>Dikarya</taxon>
        <taxon>Ascomycota</taxon>
        <taxon>Pezizomycotina</taxon>
        <taxon>Sordariomycetes</taxon>
        <taxon>Hypocreomycetidae</taxon>
        <taxon>Hypocreales</taxon>
        <taxon>Cordycipitaceae</taxon>
        <taxon>Akanthomyces</taxon>
    </lineage>
</organism>
<protein>
    <submittedName>
        <fullName evidence="1">Uncharacterized protein</fullName>
    </submittedName>
</protein>
<dbReference type="KEGG" id="amus:LMH87_007572"/>
<dbReference type="EMBL" id="JAJHUN010000002">
    <property type="protein sequence ID" value="KAJ4161538.1"/>
    <property type="molecule type" value="Genomic_DNA"/>
</dbReference>
<gene>
    <name evidence="1" type="ORF">LMH87_007572</name>
</gene>
<evidence type="ECO:0000313" key="2">
    <source>
        <dbReference type="Proteomes" id="UP001144673"/>
    </source>
</evidence>
<reference evidence="1" key="1">
    <citation type="journal article" date="2023" name="Access Microbiol">
        <title>De-novo genome assembly for Akanthomyces muscarius, a biocontrol agent of insect agricultural pests.</title>
        <authorList>
            <person name="Erdos Z."/>
            <person name="Studholme D.J."/>
            <person name="Raymond B."/>
            <person name="Sharma M."/>
        </authorList>
    </citation>
    <scope>NUCLEOTIDE SEQUENCE</scope>
    <source>
        <strain evidence="1">Ve6</strain>
    </source>
</reference>
<comment type="caution">
    <text evidence="1">The sequence shown here is derived from an EMBL/GenBank/DDBJ whole genome shotgun (WGS) entry which is preliminary data.</text>
</comment>
<sequence>MTASTSRAEISTATSDISNVPSIDEYTLLADEALNETFDDSSFPYPDEYFMLADEANGAFDDSNFPLADEYFMLDPPQIQA</sequence>
<dbReference type="GeneID" id="80894731"/>
<dbReference type="AlphaFoldDB" id="A0A9W8QMT8"/>
<evidence type="ECO:0000313" key="1">
    <source>
        <dbReference type="EMBL" id="KAJ4161538.1"/>
    </source>
</evidence>
<keyword evidence="2" id="KW-1185">Reference proteome</keyword>
<dbReference type="RefSeq" id="XP_056057922.1">
    <property type="nucleotide sequence ID" value="XM_056199476.1"/>
</dbReference>
<dbReference type="Proteomes" id="UP001144673">
    <property type="component" value="Unassembled WGS sequence"/>
</dbReference>
<accession>A0A9W8QMT8</accession>
<proteinExistence type="predicted"/>
<name>A0A9W8QMT8_AKAMU</name>